<evidence type="ECO:0000313" key="5">
    <source>
        <dbReference type="Proteomes" id="UP000607645"/>
    </source>
</evidence>
<dbReference type="AlphaFoldDB" id="A0A8J6JEL7"/>
<keyword evidence="2" id="KW-0732">Signal</keyword>
<dbReference type="Gene3D" id="3.40.710.10">
    <property type="entry name" value="DD-peptidase/beta-lactamase superfamily"/>
    <property type="match status" value="1"/>
</dbReference>
<dbReference type="GO" id="GO:0016787">
    <property type="term" value="F:hydrolase activity"/>
    <property type="evidence" value="ECO:0007669"/>
    <property type="project" value="UniProtKB-KW"/>
</dbReference>
<keyword evidence="1" id="KW-0677">Repeat</keyword>
<accession>A0A8J6JEL7</accession>
<dbReference type="Pfam" id="PF00144">
    <property type="entry name" value="Beta-lactamase"/>
    <property type="match status" value="1"/>
</dbReference>
<dbReference type="SUPFAM" id="SSF56601">
    <property type="entry name" value="beta-lactamase/transpeptidase-like"/>
    <property type="match status" value="1"/>
</dbReference>
<dbReference type="PROSITE" id="PS51272">
    <property type="entry name" value="SLH"/>
    <property type="match status" value="3"/>
</dbReference>
<evidence type="ECO:0000259" key="3">
    <source>
        <dbReference type="PROSITE" id="PS51272"/>
    </source>
</evidence>
<gene>
    <name evidence="4" type="ORF">H8S62_16650</name>
</gene>
<feature type="domain" description="SLH" evidence="3">
    <location>
        <begin position="56"/>
        <end position="114"/>
    </location>
</feature>
<keyword evidence="5" id="KW-1185">Reference proteome</keyword>
<evidence type="ECO:0000256" key="1">
    <source>
        <dbReference type="ARBA" id="ARBA00022737"/>
    </source>
</evidence>
<dbReference type="Proteomes" id="UP000607645">
    <property type="component" value="Unassembled WGS sequence"/>
</dbReference>
<dbReference type="InterPro" id="IPR001119">
    <property type="entry name" value="SLH_dom"/>
</dbReference>
<name>A0A8J6JEL7_9FIRM</name>
<dbReference type="InterPro" id="IPR050789">
    <property type="entry name" value="Diverse_Enzym_Activities"/>
</dbReference>
<organism evidence="4 5">
    <name type="scientific">Lawsonibacter faecis</name>
    <dbReference type="NCBI Taxonomy" id="2763052"/>
    <lineage>
        <taxon>Bacteria</taxon>
        <taxon>Bacillati</taxon>
        <taxon>Bacillota</taxon>
        <taxon>Clostridia</taxon>
        <taxon>Eubacteriales</taxon>
        <taxon>Oscillospiraceae</taxon>
        <taxon>Lawsonibacter</taxon>
    </lineage>
</organism>
<protein>
    <submittedName>
        <fullName evidence="4">Serine hydrolase</fullName>
    </submittedName>
</protein>
<comment type="caution">
    <text evidence="4">The sequence shown here is derived from an EMBL/GenBank/DDBJ whole genome shotgun (WGS) entry which is preliminary data.</text>
</comment>
<proteinExistence type="predicted"/>
<dbReference type="Pfam" id="PF00395">
    <property type="entry name" value="SLH"/>
    <property type="match status" value="2"/>
</dbReference>
<reference evidence="4" key="1">
    <citation type="submission" date="2020-08" db="EMBL/GenBank/DDBJ databases">
        <title>Genome public.</title>
        <authorList>
            <person name="Liu C."/>
            <person name="Sun Q."/>
        </authorList>
    </citation>
    <scope>NUCLEOTIDE SEQUENCE</scope>
    <source>
        <strain evidence="4">NSJ-52</strain>
    </source>
</reference>
<feature type="chain" id="PRO_5035219339" evidence="2">
    <location>
        <begin position="22"/>
        <end position="637"/>
    </location>
</feature>
<dbReference type="EMBL" id="JACOPQ010000019">
    <property type="protein sequence ID" value="MBC5738643.1"/>
    <property type="molecule type" value="Genomic_DNA"/>
</dbReference>
<feature type="domain" description="SLH" evidence="3">
    <location>
        <begin position="181"/>
        <end position="244"/>
    </location>
</feature>
<dbReference type="InterPro" id="IPR012338">
    <property type="entry name" value="Beta-lactam/transpept-like"/>
</dbReference>
<keyword evidence="4" id="KW-0378">Hydrolase</keyword>
<feature type="domain" description="SLH" evidence="3">
    <location>
        <begin position="115"/>
        <end position="178"/>
    </location>
</feature>
<dbReference type="PANTHER" id="PTHR43283">
    <property type="entry name" value="BETA-LACTAMASE-RELATED"/>
    <property type="match status" value="1"/>
</dbReference>
<dbReference type="RefSeq" id="WP_186920314.1">
    <property type="nucleotide sequence ID" value="NZ_JACOPQ010000019.1"/>
</dbReference>
<sequence>MRRRIPAALLSACLLLTAACSDEPPAAESPPPSSTVVAEPPVLPAASRPVTLETVRASAPADLPADAPYADAVSYALYHGFLRGDEEGRFRPDDLVDRATVVTVLQRMSGRTADYDGRFSDVSAGDWCASGAAWAAETGVDAGTPGGLFRPADRVTRAELAAMLYRYAGLMGYDTALSGSLEAFDDSALAPDSAEPSLSWAVGAGVFSGLAGFSLCPDVSVSRGQFAQTLVCLLAYGEAESVACEIAAGCVRTVSSASRDHHEEIQAAVDAAAREYGAVGVQVAVVEGGAVTDTYAGGWATRYQLCTYDDAGGALVTSEYGDPMTADHKLRVASLSKVALAMGAMCLREEGVIDLDEDLGTYWGCRVRNPDYPDAPITLRAILSHTSSIFLAGDGVSREYAQVRSRLSGGAGFSRVQPGSICSWGYNNYAFAVLGMTLEQAAGQVMDDVMTQRIFRSLDIDAAFETGSIRNTDLLATLYNHSGGVERSVSAQKSLGLASATPGATGRFFAGGFTISAADLAKLVAVLAGDGVCEGLRVLSAESVEMMESPLGIPSAPEESCPFVQCHPLRYQEDIYGRGGLFYHTGSSYGVYNCISYDPDTGDGVVVLTTGASAARDDRGIYAVCGDITRYIYEVLA</sequence>
<dbReference type="PROSITE" id="PS51257">
    <property type="entry name" value="PROKAR_LIPOPROTEIN"/>
    <property type="match status" value="1"/>
</dbReference>
<evidence type="ECO:0000313" key="4">
    <source>
        <dbReference type="EMBL" id="MBC5738643.1"/>
    </source>
</evidence>
<dbReference type="InterPro" id="IPR001466">
    <property type="entry name" value="Beta-lactam-related"/>
</dbReference>
<evidence type="ECO:0000256" key="2">
    <source>
        <dbReference type="SAM" id="SignalP"/>
    </source>
</evidence>
<feature type="signal peptide" evidence="2">
    <location>
        <begin position="1"/>
        <end position="21"/>
    </location>
</feature>